<feature type="domain" description="Thiopeptide-type bacteriocin biosynthesis" evidence="1">
    <location>
        <begin position="14"/>
        <end position="277"/>
    </location>
</feature>
<evidence type="ECO:0000313" key="2">
    <source>
        <dbReference type="EMBL" id="KUP95937.1"/>
    </source>
</evidence>
<proteinExistence type="predicted"/>
<dbReference type="PATRIC" id="fig|665004.4.peg.2430"/>
<dbReference type="Proteomes" id="UP000074382">
    <property type="component" value="Unassembled WGS sequence"/>
</dbReference>
<comment type="caution">
    <text evidence="2">The sequence shown here is derived from an EMBL/GenBank/DDBJ whole genome shotgun (WGS) entry which is preliminary data.</text>
</comment>
<name>A0A147KF81_THECS</name>
<gene>
    <name evidence="2" type="ORF">AC529_14765</name>
</gene>
<dbReference type="InterPro" id="IPR023809">
    <property type="entry name" value="Thiopep_bacteriocin_synth_dom"/>
</dbReference>
<dbReference type="STRING" id="665004.AC529_14765"/>
<accession>A0A147KF81</accession>
<dbReference type="AlphaFoldDB" id="A0A147KF81"/>
<dbReference type="OrthoDB" id="4678170at2"/>
<evidence type="ECO:0000313" key="3">
    <source>
        <dbReference type="Proteomes" id="UP000074382"/>
    </source>
</evidence>
<organism evidence="2 3">
    <name type="scientific">Thermobifida cellulosilytica TB100</name>
    <dbReference type="NCBI Taxonomy" id="665004"/>
    <lineage>
        <taxon>Bacteria</taxon>
        <taxon>Bacillati</taxon>
        <taxon>Actinomycetota</taxon>
        <taxon>Actinomycetes</taxon>
        <taxon>Streptosporangiales</taxon>
        <taxon>Nocardiopsidaceae</taxon>
        <taxon>Thermobifida</taxon>
    </lineage>
</organism>
<sequence length="302" mass="33773">MNHAPERVREDALWHQVTVNFADYSVAEHVGAVHIGPIMTGAETAGRTRAWFFVRKAPCWRIRFLVAHGTGQETVVFLHERLDALRDGGHIAGWAPTIYEPEIHAFGGPLGMELTHRLFHVDSRHVLAYLGRQDVPPTGHGDQRRELSVLLCSMLMRGAGQDWYEQGDVWARVAGIRPDPPDIPAERMNRLEADLRRLMTVDAGPTSPLLRENGPLAFLTEWAVAFAEAGQRLGGLARNGLLTRGLRAVLAHQIIFHWNRLGLPYTVQSLIAHTAKTVVLDRDEWPTTMTPLRLPGARGDRK</sequence>
<dbReference type="RefSeq" id="WP_083948133.1">
    <property type="nucleotide sequence ID" value="NZ_KQ950182.1"/>
</dbReference>
<reference evidence="3" key="1">
    <citation type="journal article" date="2017" name="Acta Aliment.">
        <title>Plant polysaccharide degrading enzyme system of Thermpbifida cellulosilytica TB100 revealed by de novo genome project data.</title>
        <authorList>
            <person name="Toth A."/>
            <person name="Baka E."/>
            <person name="Luzics S."/>
            <person name="Bata-Vidacs I."/>
            <person name="Nagy I."/>
            <person name="Balint B."/>
            <person name="Herceg R."/>
            <person name="Olasz F."/>
            <person name="Wilk T."/>
            <person name="Nagy T."/>
            <person name="Kriszt B."/>
            <person name="Nagy I."/>
            <person name="Kukolya J."/>
        </authorList>
    </citation>
    <scope>NUCLEOTIDE SEQUENCE [LARGE SCALE GENOMIC DNA]</scope>
    <source>
        <strain evidence="3">TB100</strain>
    </source>
</reference>
<keyword evidence="3" id="KW-1185">Reference proteome</keyword>
<protein>
    <recommendedName>
        <fullName evidence="1">Thiopeptide-type bacteriocin biosynthesis domain-containing protein</fullName>
    </recommendedName>
</protein>
<dbReference type="EMBL" id="LGEM01000103">
    <property type="protein sequence ID" value="KUP95937.1"/>
    <property type="molecule type" value="Genomic_DNA"/>
</dbReference>
<dbReference type="Pfam" id="PF14028">
    <property type="entry name" value="Lant_dehydr_C"/>
    <property type="match status" value="1"/>
</dbReference>
<evidence type="ECO:0000259" key="1">
    <source>
        <dbReference type="Pfam" id="PF14028"/>
    </source>
</evidence>
<dbReference type="NCBIfam" id="TIGR03891">
    <property type="entry name" value="thiopep_ocin"/>
    <property type="match status" value="1"/>
</dbReference>